<evidence type="ECO:0000313" key="14">
    <source>
        <dbReference type="EMBL" id="KJL44919.1"/>
    </source>
</evidence>
<keyword evidence="15" id="KW-1185">Reference proteome</keyword>
<evidence type="ECO:0000256" key="4">
    <source>
        <dbReference type="ARBA" id="ARBA00022679"/>
    </source>
</evidence>
<organism evidence="14 15">
    <name type="scientific">Microbacterium terrae</name>
    <dbReference type="NCBI Taxonomy" id="69369"/>
    <lineage>
        <taxon>Bacteria</taxon>
        <taxon>Bacillati</taxon>
        <taxon>Actinomycetota</taxon>
        <taxon>Actinomycetes</taxon>
        <taxon>Micrococcales</taxon>
        <taxon>Microbacteriaceae</taxon>
        <taxon>Microbacterium</taxon>
    </lineage>
</organism>
<evidence type="ECO:0000259" key="13">
    <source>
        <dbReference type="SMART" id="SM00090"/>
    </source>
</evidence>
<dbReference type="STRING" id="92835.RS81_00387"/>
<keyword evidence="7" id="KW-0418">Kinase</keyword>
<evidence type="ECO:0000256" key="2">
    <source>
        <dbReference type="ARBA" id="ARBA00012513"/>
    </source>
</evidence>
<dbReference type="SUPFAM" id="SSF56112">
    <property type="entry name" value="Protein kinase-like (PK-like)"/>
    <property type="match status" value="1"/>
</dbReference>
<dbReference type="EC" id="2.7.11.1" evidence="2"/>
<dbReference type="PATRIC" id="fig|92835.4.peg.399"/>
<keyword evidence="5" id="KW-0479">Metal-binding</keyword>
<dbReference type="Gene3D" id="1.10.510.10">
    <property type="entry name" value="Transferase(Phosphotransferase) domain 1"/>
    <property type="match status" value="1"/>
</dbReference>
<keyword evidence="6" id="KW-0547">Nucleotide-binding</keyword>
<name>A0A0M2HE54_9MICO</name>
<accession>A0A0M2HE54</accession>
<dbReference type="Pfam" id="PF01163">
    <property type="entry name" value="RIO1"/>
    <property type="match status" value="1"/>
</dbReference>
<evidence type="ECO:0000256" key="7">
    <source>
        <dbReference type="ARBA" id="ARBA00022777"/>
    </source>
</evidence>
<dbReference type="Proteomes" id="UP000033956">
    <property type="component" value="Unassembled WGS sequence"/>
</dbReference>
<evidence type="ECO:0000256" key="3">
    <source>
        <dbReference type="ARBA" id="ARBA00022527"/>
    </source>
</evidence>
<dbReference type="InterPro" id="IPR011009">
    <property type="entry name" value="Kinase-like_dom_sf"/>
</dbReference>
<comment type="similarity">
    <text evidence="1">Belongs to the protein kinase superfamily. RIO-type Ser/Thr kinase family.</text>
</comment>
<dbReference type="InterPro" id="IPR000687">
    <property type="entry name" value="RIO_kinase"/>
</dbReference>
<evidence type="ECO:0000256" key="8">
    <source>
        <dbReference type="ARBA" id="ARBA00022840"/>
    </source>
</evidence>
<keyword evidence="3" id="KW-0723">Serine/threonine-protein kinase</keyword>
<dbReference type="RefSeq" id="WP_169748380.1">
    <property type="nucleotide sequence ID" value="NZ_BAAAUP010000004.1"/>
</dbReference>
<dbReference type="GO" id="GO:0005524">
    <property type="term" value="F:ATP binding"/>
    <property type="evidence" value="ECO:0007669"/>
    <property type="project" value="UniProtKB-KW"/>
</dbReference>
<evidence type="ECO:0000256" key="5">
    <source>
        <dbReference type="ARBA" id="ARBA00022723"/>
    </source>
</evidence>
<dbReference type="EMBL" id="JYIZ01000028">
    <property type="protein sequence ID" value="KJL44919.1"/>
    <property type="molecule type" value="Genomic_DNA"/>
</dbReference>
<keyword evidence="4" id="KW-0808">Transferase</keyword>
<evidence type="ECO:0000313" key="15">
    <source>
        <dbReference type="Proteomes" id="UP000033956"/>
    </source>
</evidence>
<evidence type="ECO:0000256" key="6">
    <source>
        <dbReference type="ARBA" id="ARBA00022741"/>
    </source>
</evidence>
<dbReference type="SMART" id="SM00090">
    <property type="entry name" value="RIO"/>
    <property type="match status" value="1"/>
</dbReference>
<sequence length="282" mass="31059">MSFLLSDAFPPSDPLRFDEPDDDLPEPGPDQRWSTWPASPPTQRGPLPHPDWVVTASGAFDTELGVVKTGKEADVFLIERAVPGEGGALLAAKRYRSAHHSDFHRSGTYEEGRTVRNTRDARAIERKTAYGRRVAATHWAGSEFAALVRAWEAGVPVPYPVQVSESEVLMEFVGDGRTAAPRLAQSRLHGDELKDAFGQVVRILEAFARGGFAHGDLSPYNLLDHHGRIVVIDLPQVVDIAANPQGLEFLHRDVVNVSAWFTRRGLVNDPEELFGGLVSLLW</sequence>
<dbReference type="GO" id="GO:0046872">
    <property type="term" value="F:metal ion binding"/>
    <property type="evidence" value="ECO:0007669"/>
    <property type="project" value="UniProtKB-KW"/>
</dbReference>
<dbReference type="InterPro" id="IPR018934">
    <property type="entry name" value="RIO_dom"/>
</dbReference>
<evidence type="ECO:0000256" key="9">
    <source>
        <dbReference type="ARBA" id="ARBA00022842"/>
    </source>
</evidence>
<reference evidence="14 15" key="1">
    <citation type="submission" date="2015-02" db="EMBL/GenBank/DDBJ databases">
        <title>Draft genome sequences of ten Microbacterium spp. with emphasis on heavy metal contaminated environments.</title>
        <authorList>
            <person name="Corretto E."/>
        </authorList>
    </citation>
    <scope>NUCLEOTIDE SEQUENCE [LARGE SCALE GENOMIC DNA]</scope>
    <source>
        <strain evidence="14 15">DSM 12510</strain>
    </source>
</reference>
<feature type="region of interest" description="Disordered" evidence="12">
    <location>
        <begin position="1"/>
        <end position="50"/>
    </location>
</feature>
<dbReference type="PANTHER" id="PTHR45723">
    <property type="entry name" value="SERINE/THREONINE-PROTEIN KINASE RIO1"/>
    <property type="match status" value="1"/>
</dbReference>
<evidence type="ECO:0000256" key="1">
    <source>
        <dbReference type="ARBA" id="ARBA00009196"/>
    </source>
</evidence>
<keyword evidence="9" id="KW-0460">Magnesium</keyword>
<evidence type="ECO:0000256" key="11">
    <source>
        <dbReference type="ARBA" id="ARBA00048679"/>
    </source>
</evidence>
<dbReference type="AlphaFoldDB" id="A0A0M2HE54"/>
<evidence type="ECO:0000256" key="12">
    <source>
        <dbReference type="SAM" id="MobiDB-lite"/>
    </source>
</evidence>
<evidence type="ECO:0000256" key="10">
    <source>
        <dbReference type="ARBA" id="ARBA00047899"/>
    </source>
</evidence>
<feature type="domain" description="RIO kinase" evidence="13">
    <location>
        <begin position="55"/>
        <end position="279"/>
    </location>
</feature>
<dbReference type="InterPro" id="IPR051272">
    <property type="entry name" value="RIO-type_Ser/Thr_kinase"/>
</dbReference>
<proteinExistence type="inferred from homology"/>
<keyword evidence="8" id="KW-0067">ATP-binding</keyword>
<comment type="caution">
    <text evidence="14">The sequence shown here is derived from an EMBL/GenBank/DDBJ whole genome shotgun (WGS) entry which is preliminary data.</text>
</comment>
<comment type="catalytic activity">
    <reaction evidence="10">
        <text>L-threonyl-[protein] + ATP = O-phospho-L-threonyl-[protein] + ADP + H(+)</text>
        <dbReference type="Rhea" id="RHEA:46608"/>
        <dbReference type="Rhea" id="RHEA-COMP:11060"/>
        <dbReference type="Rhea" id="RHEA-COMP:11605"/>
        <dbReference type="ChEBI" id="CHEBI:15378"/>
        <dbReference type="ChEBI" id="CHEBI:30013"/>
        <dbReference type="ChEBI" id="CHEBI:30616"/>
        <dbReference type="ChEBI" id="CHEBI:61977"/>
        <dbReference type="ChEBI" id="CHEBI:456216"/>
        <dbReference type="EC" id="2.7.11.1"/>
    </reaction>
</comment>
<protein>
    <recommendedName>
        <fullName evidence="2">non-specific serine/threonine protein kinase</fullName>
        <ecNumber evidence="2">2.7.11.1</ecNumber>
    </recommendedName>
</protein>
<comment type="catalytic activity">
    <reaction evidence="11">
        <text>L-seryl-[protein] + ATP = O-phospho-L-seryl-[protein] + ADP + H(+)</text>
        <dbReference type="Rhea" id="RHEA:17989"/>
        <dbReference type="Rhea" id="RHEA-COMP:9863"/>
        <dbReference type="Rhea" id="RHEA-COMP:11604"/>
        <dbReference type="ChEBI" id="CHEBI:15378"/>
        <dbReference type="ChEBI" id="CHEBI:29999"/>
        <dbReference type="ChEBI" id="CHEBI:30616"/>
        <dbReference type="ChEBI" id="CHEBI:83421"/>
        <dbReference type="ChEBI" id="CHEBI:456216"/>
        <dbReference type="EC" id="2.7.11.1"/>
    </reaction>
</comment>
<dbReference type="GO" id="GO:0004674">
    <property type="term" value="F:protein serine/threonine kinase activity"/>
    <property type="evidence" value="ECO:0007669"/>
    <property type="project" value="UniProtKB-KW"/>
</dbReference>
<dbReference type="Gene3D" id="3.30.200.20">
    <property type="entry name" value="Phosphorylase Kinase, domain 1"/>
    <property type="match status" value="1"/>
</dbReference>
<gene>
    <name evidence="14" type="ORF">RS81_00387</name>
</gene>